<organism evidence="2">
    <name type="scientific">Dendroctonus ponderosae</name>
    <name type="common">Mountain pine beetle</name>
    <dbReference type="NCBI Taxonomy" id="77166"/>
    <lineage>
        <taxon>Eukaryota</taxon>
        <taxon>Metazoa</taxon>
        <taxon>Ecdysozoa</taxon>
        <taxon>Arthropoda</taxon>
        <taxon>Hexapoda</taxon>
        <taxon>Insecta</taxon>
        <taxon>Pterygota</taxon>
        <taxon>Neoptera</taxon>
        <taxon>Endopterygota</taxon>
        <taxon>Coleoptera</taxon>
        <taxon>Polyphaga</taxon>
        <taxon>Cucujiformia</taxon>
        <taxon>Curculionidae</taxon>
        <taxon>Scolytinae</taxon>
        <taxon>Dendroctonus</taxon>
    </lineage>
</organism>
<feature type="region of interest" description="Disordered" evidence="1">
    <location>
        <begin position="246"/>
        <end position="299"/>
    </location>
</feature>
<dbReference type="HOGENOM" id="CLU_573159_0_0_1"/>
<feature type="compositionally biased region" description="Basic and acidic residues" evidence="1">
    <location>
        <begin position="265"/>
        <end position="280"/>
    </location>
</feature>
<dbReference type="AlphaFoldDB" id="N6TD20"/>
<gene>
    <name evidence="2" type="ORF">YQE_07926</name>
</gene>
<accession>N6TD20</accession>
<evidence type="ECO:0000313" key="2">
    <source>
        <dbReference type="EMBL" id="ENN75583.1"/>
    </source>
</evidence>
<sequence length="477" mass="52565">MQASEESALTVVEPNGDSYADANLNEKNLGTKYIYTTEGQLIPADEDHNTSTMDLNAQPSNSFVLEPAEYGPETAEPVPNVGQIYSVESQSISCEYSRPVEDADGQMSDEHQPDGSSTPVKGDSTAPGLQTPHQLNEQEAAEGQTEPQVTVEPVSDKSSENSQPNLEVSDAKEEPSAMDEDETHIQSLKSNPAIEVQLDESVDEDKPKIDDSDSFQTSGEEIITLEHKIEDEEIEILEEIAVTKVKEEEATVSEKPSPRPRGRKLKTDIPLHILGHDVNKPMDNILNGKSPKPRVGVRVPYRNLTSQIVSKKEIEEEILERGKKKRTEKKDATFAQQLTSRLAKRIVEADESAKTSKIAKTQEEPVSQESDLEVDKNASGPEPKASLDNIDLLAILEGDGDPDPTTIVSEKVQDKETTLTDETNLKNLEREIALQQLHDLPFLTPKPKLLKGSKFKVSPTQLKLTPSAEAQVYRVFA</sequence>
<dbReference type="OrthoDB" id="6357915at2759"/>
<feature type="non-terminal residue" evidence="2">
    <location>
        <position position="477"/>
    </location>
</feature>
<dbReference type="EMBL" id="KB741011">
    <property type="protein sequence ID" value="ENN75583.1"/>
    <property type="molecule type" value="Genomic_DNA"/>
</dbReference>
<feature type="region of interest" description="Disordered" evidence="1">
    <location>
        <begin position="1"/>
        <end position="23"/>
    </location>
</feature>
<feature type="non-terminal residue" evidence="2">
    <location>
        <position position="1"/>
    </location>
</feature>
<feature type="region of interest" description="Disordered" evidence="1">
    <location>
        <begin position="348"/>
        <end position="386"/>
    </location>
</feature>
<name>N6TD20_DENPD</name>
<evidence type="ECO:0000256" key="1">
    <source>
        <dbReference type="SAM" id="MobiDB-lite"/>
    </source>
</evidence>
<protein>
    <submittedName>
        <fullName evidence="2">Uncharacterized protein</fullName>
    </submittedName>
</protein>
<feature type="region of interest" description="Disordered" evidence="1">
    <location>
        <begin position="92"/>
        <end position="219"/>
    </location>
</feature>
<feature type="compositionally biased region" description="Polar residues" evidence="1">
    <location>
        <begin position="127"/>
        <end position="137"/>
    </location>
</feature>
<reference evidence="2" key="1">
    <citation type="journal article" date="2013" name="Genome Biol.">
        <title>Draft genome of the mountain pine beetle, Dendroctonus ponderosae Hopkins, a major forest pest.</title>
        <authorList>
            <person name="Keeling C.I."/>
            <person name="Yuen M.M."/>
            <person name="Liao N.Y."/>
            <person name="Docking T.R."/>
            <person name="Chan S.K."/>
            <person name="Taylor G.A."/>
            <person name="Palmquist D.L."/>
            <person name="Jackman S.D."/>
            <person name="Nguyen A."/>
            <person name="Li M."/>
            <person name="Henderson H."/>
            <person name="Janes J.K."/>
            <person name="Zhao Y."/>
            <person name="Pandoh P."/>
            <person name="Moore R."/>
            <person name="Sperling F.A."/>
            <person name="Huber D.P."/>
            <person name="Birol I."/>
            <person name="Jones S.J."/>
            <person name="Bohlmann J."/>
        </authorList>
    </citation>
    <scope>NUCLEOTIDE SEQUENCE</scope>
</reference>
<proteinExistence type="predicted"/>